<dbReference type="Pfam" id="PF08863">
    <property type="entry name" value="YolD"/>
    <property type="match status" value="1"/>
</dbReference>
<accession>A0A1I1S7Z8</accession>
<evidence type="ECO:0000313" key="2">
    <source>
        <dbReference type="Proteomes" id="UP000199474"/>
    </source>
</evidence>
<sequence length="106" mass="12273">MSDVNDRGSIKWTSLMIPEHEEMLRKWWASQEYKEKPILDEQQKEDINARLQAAFHHSLPIEVTYHHRGEFFTAKGKLVTINAGKLILEDEGSIALEKVVDVVVEE</sequence>
<dbReference type="EMBL" id="FOMR01000001">
    <property type="protein sequence ID" value="SFD42619.1"/>
    <property type="molecule type" value="Genomic_DNA"/>
</dbReference>
<gene>
    <name evidence="1" type="ORF">SAMN05216238_101286</name>
</gene>
<dbReference type="STRING" id="640948.SAMN05216238_101286"/>
<proteinExistence type="predicted"/>
<dbReference type="AlphaFoldDB" id="A0A1I1S7Z8"/>
<dbReference type="PANTHER" id="PTHR40051:SF1">
    <property type="entry name" value="YOLD-LIKE FAMILY PROTEIN"/>
    <property type="match status" value="1"/>
</dbReference>
<dbReference type="RefSeq" id="WP_177183321.1">
    <property type="nucleotide sequence ID" value="NZ_FOMR01000001.1"/>
</dbReference>
<organism evidence="1 2">
    <name type="scientific">Lentibacillus persicus</name>
    <dbReference type="NCBI Taxonomy" id="640948"/>
    <lineage>
        <taxon>Bacteria</taxon>
        <taxon>Bacillati</taxon>
        <taxon>Bacillota</taxon>
        <taxon>Bacilli</taxon>
        <taxon>Bacillales</taxon>
        <taxon>Bacillaceae</taxon>
        <taxon>Lentibacillus</taxon>
    </lineage>
</organism>
<dbReference type="Proteomes" id="UP000199474">
    <property type="component" value="Unassembled WGS sequence"/>
</dbReference>
<dbReference type="PANTHER" id="PTHR40051">
    <property type="entry name" value="IG HYPOTHETICAL 15966"/>
    <property type="match status" value="1"/>
</dbReference>
<protein>
    <submittedName>
        <fullName evidence="1">YolD-like protein</fullName>
    </submittedName>
</protein>
<reference evidence="2" key="1">
    <citation type="submission" date="2016-10" db="EMBL/GenBank/DDBJ databases">
        <authorList>
            <person name="Varghese N."/>
            <person name="Submissions S."/>
        </authorList>
    </citation>
    <scope>NUCLEOTIDE SEQUENCE [LARGE SCALE GENOMIC DNA]</scope>
    <source>
        <strain evidence="2">DSM 22530</strain>
    </source>
</reference>
<keyword evidence="2" id="KW-1185">Reference proteome</keyword>
<evidence type="ECO:0000313" key="1">
    <source>
        <dbReference type="EMBL" id="SFD42619.1"/>
    </source>
</evidence>
<dbReference type="InterPro" id="IPR014962">
    <property type="entry name" value="YolD"/>
</dbReference>
<name>A0A1I1S7Z8_9BACI</name>